<comment type="similarity">
    <text evidence="6">Belongs to the ABC-4 integral membrane protein family.</text>
</comment>
<dbReference type="EMBL" id="CP015922">
    <property type="protein sequence ID" value="ANJ00227.1"/>
    <property type="molecule type" value="Genomic_DNA"/>
</dbReference>
<dbReference type="GO" id="GO:0005886">
    <property type="term" value="C:plasma membrane"/>
    <property type="evidence" value="ECO:0007669"/>
    <property type="project" value="UniProtKB-SubCell"/>
</dbReference>
<dbReference type="RefSeq" id="WP_068949232.1">
    <property type="nucleotide sequence ID" value="NZ_CP015922.1"/>
</dbReference>
<evidence type="ECO:0000256" key="4">
    <source>
        <dbReference type="ARBA" id="ARBA00022989"/>
    </source>
</evidence>
<dbReference type="Proteomes" id="UP000078463">
    <property type="component" value="Chromosome"/>
</dbReference>
<evidence type="ECO:0000313" key="10">
    <source>
        <dbReference type="EMBL" id="ANJ00227.1"/>
    </source>
</evidence>
<feature type="transmembrane region" description="Helical" evidence="7">
    <location>
        <begin position="333"/>
        <end position="359"/>
    </location>
</feature>
<keyword evidence="3 7" id="KW-0812">Transmembrane</keyword>
<evidence type="ECO:0000313" key="11">
    <source>
        <dbReference type="Proteomes" id="UP000078463"/>
    </source>
</evidence>
<dbReference type="PANTHER" id="PTHR30572">
    <property type="entry name" value="MEMBRANE COMPONENT OF TRANSPORTER-RELATED"/>
    <property type="match status" value="1"/>
</dbReference>
<dbReference type="GO" id="GO:0022857">
    <property type="term" value="F:transmembrane transporter activity"/>
    <property type="evidence" value="ECO:0007669"/>
    <property type="project" value="TreeGrafter"/>
</dbReference>
<dbReference type="KEGG" id="pwu:A8O14_09130"/>
<dbReference type="OrthoDB" id="4814201at2"/>
<keyword evidence="5 7" id="KW-0472">Membrane</keyword>
<proteinExistence type="inferred from homology"/>
<evidence type="ECO:0000256" key="1">
    <source>
        <dbReference type="ARBA" id="ARBA00004651"/>
    </source>
</evidence>
<gene>
    <name evidence="10" type="ORF">A8O14_09130</name>
</gene>
<keyword evidence="11" id="KW-1185">Reference proteome</keyword>
<feature type="domain" description="ABC3 transporter permease C-terminal" evidence="8">
    <location>
        <begin position="293"/>
        <end position="405"/>
    </location>
</feature>
<dbReference type="InterPro" id="IPR050250">
    <property type="entry name" value="Macrolide_Exporter_MacB"/>
</dbReference>
<keyword evidence="4 7" id="KW-1133">Transmembrane helix</keyword>
<feature type="transmembrane region" description="Helical" evidence="7">
    <location>
        <begin position="288"/>
        <end position="313"/>
    </location>
</feature>
<evidence type="ECO:0000256" key="6">
    <source>
        <dbReference type="ARBA" id="ARBA00038076"/>
    </source>
</evidence>
<dbReference type="InterPro" id="IPR025857">
    <property type="entry name" value="MacB_PCD"/>
</dbReference>
<dbReference type="STRING" id="1743168.A8O14_09130"/>
<keyword evidence="2" id="KW-1003">Cell membrane</keyword>
<evidence type="ECO:0000256" key="5">
    <source>
        <dbReference type="ARBA" id="ARBA00023136"/>
    </source>
</evidence>
<dbReference type="Pfam" id="PF12704">
    <property type="entry name" value="MacB_PCD"/>
    <property type="match status" value="1"/>
</dbReference>
<feature type="transmembrane region" description="Helical" evidence="7">
    <location>
        <begin position="25"/>
        <end position="47"/>
    </location>
</feature>
<reference evidence="11" key="1">
    <citation type="submission" date="2016-05" db="EMBL/GenBank/DDBJ databases">
        <title>Polynucleobacter sp. QLW-P1FAT50C-4 genome.</title>
        <authorList>
            <person name="Hahn M.W."/>
        </authorList>
    </citation>
    <scope>NUCLEOTIDE SEQUENCE [LARGE SCALE GENOMIC DNA]</scope>
    <source>
        <strain evidence="11">QLW-P1FAT50C-4</strain>
    </source>
</reference>
<feature type="transmembrane region" description="Helical" evidence="7">
    <location>
        <begin position="371"/>
        <end position="395"/>
    </location>
</feature>
<feature type="domain" description="MacB-like periplasmic core" evidence="9">
    <location>
        <begin position="23"/>
        <end position="251"/>
    </location>
</feature>
<name>A0A191UH42_9BURK</name>
<dbReference type="AlphaFoldDB" id="A0A191UH42"/>
<evidence type="ECO:0000256" key="3">
    <source>
        <dbReference type="ARBA" id="ARBA00022692"/>
    </source>
</evidence>
<evidence type="ECO:0000259" key="9">
    <source>
        <dbReference type="Pfam" id="PF12704"/>
    </source>
</evidence>
<dbReference type="Pfam" id="PF02687">
    <property type="entry name" value="FtsX"/>
    <property type="match status" value="1"/>
</dbReference>
<dbReference type="InterPro" id="IPR003838">
    <property type="entry name" value="ABC3_permease_C"/>
</dbReference>
<dbReference type="PANTHER" id="PTHR30572:SF4">
    <property type="entry name" value="ABC TRANSPORTER PERMEASE YTRF"/>
    <property type="match status" value="1"/>
</dbReference>
<organism evidence="10 11">
    <name type="scientific">Polynucleobacter wuianus</name>
    <dbReference type="NCBI Taxonomy" id="1743168"/>
    <lineage>
        <taxon>Bacteria</taxon>
        <taxon>Pseudomonadati</taxon>
        <taxon>Pseudomonadota</taxon>
        <taxon>Betaproteobacteria</taxon>
        <taxon>Burkholderiales</taxon>
        <taxon>Burkholderiaceae</taxon>
        <taxon>Polynucleobacter</taxon>
    </lineage>
</organism>
<comment type="subcellular location">
    <subcellularLocation>
        <location evidence="1">Cell membrane</location>
        <topology evidence="1">Multi-pass membrane protein</topology>
    </subcellularLocation>
</comment>
<accession>A0A191UH42</accession>
<evidence type="ECO:0000259" key="8">
    <source>
        <dbReference type="Pfam" id="PF02687"/>
    </source>
</evidence>
<evidence type="ECO:0000256" key="2">
    <source>
        <dbReference type="ARBA" id="ARBA00022475"/>
    </source>
</evidence>
<protein>
    <submittedName>
        <fullName evidence="10">Multidrug ABC transporter substrate-binding protein</fullName>
    </submittedName>
</protein>
<sequence length="412" mass="43788">MKIEIATNLAIAFQALKVNKLRSSLTMLGIIIGVAAVITMIAVGGGAQARVKAQISSLGSNLMIIIPGSLLQSGVRLGTGNAQTLTEDDANAILREIPEVAYAAPISRGGGQIISSSNNWGTTIYGVNPDFFEAREWPLSSGRMFEYAEIAGAGKVVILGQTVANQLFGSEDPIDQQVRIKGVPFTVIGITEKKGQSMQGQDQDDGVFVPLSTGRRRIFGEAMGRIARIGSIAVKVQDGNDMKATEQKIAELLRQRHRTQIGAEDDFTIRNLTEILEAQEAASKVMSALLAAVASVSLLVGGIGIMNIMLVSVTERTREIGLRMAIGAKGRDILEQFLVEAMTLATLGGLIGIVLGFLASELIAILAGWAIQLSLISIILAVGFSAAIGIFFGFYPAKKAAMMQPIQALRYE</sequence>
<evidence type="ECO:0000256" key="7">
    <source>
        <dbReference type="SAM" id="Phobius"/>
    </source>
</evidence>